<evidence type="ECO:0000313" key="2">
    <source>
        <dbReference type="Proteomes" id="UP000192582"/>
    </source>
</evidence>
<accession>A0A1W1VE14</accession>
<proteinExistence type="predicted"/>
<dbReference type="AlphaFoldDB" id="A0A1W1VE14"/>
<dbReference type="EMBL" id="FWWU01000009">
    <property type="protein sequence ID" value="SMB91453.1"/>
    <property type="molecule type" value="Genomic_DNA"/>
</dbReference>
<organism evidence="1 2">
    <name type="scientific">Deinococcus hopiensis KR-140</name>
    <dbReference type="NCBI Taxonomy" id="695939"/>
    <lineage>
        <taxon>Bacteria</taxon>
        <taxon>Thermotogati</taxon>
        <taxon>Deinococcota</taxon>
        <taxon>Deinococci</taxon>
        <taxon>Deinococcales</taxon>
        <taxon>Deinococcaceae</taxon>
        <taxon>Deinococcus</taxon>
    </lineage>
</organism>
<gene>
    <name evidence="1" type="ORF">SAMN00790413_01134</name>
</gene>
<dbReference type="RefSeq" id="WP_139806881.1">
    <property type="nucleotide sequence ID" value="NZ_FWWU01000009.1"/>
</dbReference>
<dbReference type="OrthoDB" id="73864at2"/>
<dbReference type="Proteomes" id="UP000192582">
    <property type="component" value="Unassembled WGS sequence"/>
</dbReference>
<sequence length="116" mass="12300">MLLPRLFLPAALVLSLLGLGAWAYATFLPPTDLEVENRSGKALIGLRVCLQVGGCAEQARLAPGQTWRVPLEVGRDNGAALTFDGMQDPGLANTYVTRGVGVRWKVGRGGQVQAAQ</sequence>
<dbReference type="STRING" id="695939.SAMN00790413_01134"/>
<reference evidence="1 2" key="1">
    <citation type="submission" date="2017-04" db="EMBL/GenBank/DDBJ databases">
        <authorList>
            <person name="Afonso C.L."/>
            <person name="Miller P.J."/>
            <person name="Scott M.A."/>
            <person name="Spackman E."/>
            <person name="Goraichik I."/>
            <person name="Dimitrov K.M."/>
            <person name="Suarez D.L."/>
            <person name="Swayne D.E."/>
        </authorList>
    </citation>
    <scope>NUCLEOTIDE SEQUENCE [LARGE SCALE GENOMIC DNA]</scope>
    <source>
        <strain evidence="1 2">KR-140</strain>
    </source>
</reference>
<name>A0A1W1VE14_9DEIO</name>
<protein>
    <submittedName>
        <fullName evidence="1">Uncharacterized protein</fullName>
    </submittedName>
</protein>
<keyword evidence="2" id="KW-1185">Reference proteome</keyword>
<evidence type="ECO:0000313" key="1">
    <source>
        <dbReference type="EMBL" id="SMB91453.1"/>
    </source>
</evidence>